<evidence type="ECO:0000313" key="9">
    <source>
        <dbReference type="Proteomes" id="UP000281474"/>
    </source>
</evidence>
<feature type="site" description="Positions MEP for the nucleophilic attack" evidence="7">
    <location>
        <position position="216"/>
    </location>
</feature>
<dbReference type="UniPathway" id="UPA00056">
    <property type="reaction ID" value="UER00093"/>
</dbReference>
<sequence length="234" mass="25983">MSETIDRIIAIIPAAGVGKRMGVTLPKQYLTINHRAILSHTLNAFLSHPNIDKVVVAIGEDDPYFKELPESEHPKLLTTIGGKERADSVLSALKYAEQNNSSDSWVLVHDAARPCITHDDIDKLLDARQEFPQGAILAIPVRDTMKRAGSDGTIDRTVCREQLWHAMTPQMFQLNILMNNLERALSEDVTITDEASAMEWANIQPGLVSGRPDNIKVTHKDDLPLAELYLKNNG</sequence>
<protein>
    <recommendedName>
        <fullName evidence="7">2-C-methyl-D-erythritol 4-phosphate cytidylyltransferase</fullName>
        <ecNumber evidence="7">2.7.7.60</ecNumber>
    </recommendedName>
    <alternativeName>
        <fullName evidence="7">4-diphosphocytidyl-2C-methyl-D-erythritol synthase</fullName>
    </alternativeName>
    <alternativeName>
        <fullName evidence="7">MEP cytidylyltransferase</fullName>
        <shortName evidence="7">MCT</shortName>
    </alternativeName>
</protein>
<dbReference type="CDD" id="cd02516">
    <property type="entry name" value="CDP-ME_synthetase"/>
    <property type="match status" value="1"/>
</dbReference>
<dbReference type="EMBL" id="QZEI01000001">
    <property type="protein sequence ID" value="RLV61546.1"/>
    <property type="molecule type" value="Genomic_DNA"/>
</dbReference>
<comment type="function">
    <text evidence="7">Catalyzes the formation of 4-diphosphocytidyl-2-C-methyl-D-erythritol from CTP and 2-C-methyl-D-erythritol 4-phosphate (MEP).</text>
</comment>
<keyword evidence="4 7" id="KW-0808">Transferase</keyword>
<dbReference type="HAMAP" id="MF_00108">
    <property type="entry name" value="IspD"/>
    <property type="match status" value="1"/>
</dbReference>
<evidence type="ECO:0000256" key="7">
    <source>
        <dbReference type="HAMAP-Rule" id="MF_00108"/>
    </source>
</evidence>
<dbReference type="Gene3D" id="3.90.550.10">
    <property type="entry name" value="Spore Coat Polysaccharide Biosynthesis Protein SpsA, Chain A"/>
    <property type="match status" value="1"/>
</dbReference>
<dbReference type="FunFam" id="3.90.550.10:FF:000003">
    <property type="entry name" value="2-C-methyl-D-erythritol 4-phosphate cytidylyltransferase"/>
    <property type="match status" value="1"/>
</dbReference>
<evidence type="ECO:0000256" key="6">
    <source>
        <dbReference type="ARBA" id="ARBA00023229"/>
    </source>
</evidence>
<dbReference type="InterPro" id="IPR029044">
    <property type="entry name" value="Nucleotide-diphossugar_trans"/>
</dbReference>
<comment type="pathway">
    <text evidence="2 7">Isoprenoid biosynthesis; isopentenyl diphosphate biosynthesis via DXP pathway; isopentenyl diphosphate from 1-deoxy-D-xylulose 5-phosphate: step 2/6.</text>
</comment>
<dbReference type="GO" id="GO:0019288">
    <property type="term" value="P:isopentenyl diphosphate biosynthetic process, methylerythritol 4-phosphate pathway"/>
    <property type="evidence" value="ECO:0007669"/>
    <property type="project" value="UniProtKB-UniRule"/>
</dbReference>
<reference evidence="8 9" key="1">
    <citation type="submission" date="2018-09" db="EMBL/GenBank/DDBJ databases">
        <title>Phylogeny of the Shewanellaceae, and recommendation for two new genera, Pseudoshewanella and Parashewanella.</title>
        <authorList>
            <person name="Wang G."/>
        </authorList>
    </citation>
    <scope>NUCLEOTIDE SEQUENCE [LARGE SCALE GENOMIC DNA]</scope>
    <source>
        <strain evidence="8 9">C51</strain>
    </source>
</reference>
<proteinExistence type="inferred from homology"/>
<dbReference type="NCBIfam" id="TIGR00453">
    <property type="entry name" value="ispD"/>
    <property type="match status" value="1"/>
</dbReference>
<dbReference type="Proteomes" id="UP000281474">
    <property type="component" value="Unassembled WGS sequence"/>
</dbReference>
<dbReference type="EC" id="2.7.7.60" evidence="7"/>
<dbReference type="InterPro" id="IPR050088">
    <property type="entry name" value="IspD/TarI_cytidylyltransf_bact"/>
</dbReference>
<dbReference type="PANTHER" id="PTHR32125:SF4">
    <property type="entry name" value="2-C-METHYL-D-ERYTHRITOL 4-PHOSPHATE CYTIDYLYLTRANSFERASE, CHLOROPLASTIC"/>
    <property type="match status" value="1"/>
</dbReference>
<keyword evidence="6 7" id="KW-0414">Isoprene biosynthesis</keyword>
<dbReference type="PANTHER" id="PTHR32125">
    <property type="entry name" value="2-C-METHYL-D-ERYTHRITOL 4-PHOSPHATE CYTIDYLYLTRANSFERASE, CHLOROPLASTIC"/>
    <property type="match status" value="1"/>
</dbReference>
<dbReference type="GO" id="GO:0050518">
    <property type="term" value="F:2-C-methyl-D-erythritol 4-phosphate cytidylyltransferase activity"/>
    <property type="evidence" value="ECO:0007669"/>
    <property type="project" value="UniProtKB-UniRule"/>
</dbReference>
<evidence type="ECO:0000256" key="3">
    <source>
        <dbReference type="ARBA" id="ARBA00009789"/>
    </source>
</evidence>
<feature type="site" description="Transition state stabilizer" evidence="7">
    <location>
        <position position="27"/>
    </location>
</feature>
<keyword evidence="9" id="KW-1185">Reference proteome</keyword>
<evidence type="ECO:0000256" key="4">
    <source>
        <dbReference type="ARBA" id="ARBA00022679"/>
    </source>
</evidence>
<feature type="site" description="Transition state stabilizer" evidence="7">
    <location>
        <position position="20"/>
    </location>
</feature>
<dbReference type="OrthoDB" id="9806837at2"/>
<evidence type="ECO:0000313" key="8">
    <source>
        <dbReference type="EMBL" id="RLV61546.1"/>
    </source>
</evidence>
<dbReference type="RefSeq" id="WP_121836945.1">
    <property type="nucleotide sequence ID" value="NZ_ML014753.1"/>
</dbReference>
<evidence type="ECO:0000256" key="1">
    <source>
        <dbReference type="ARBA" id="ARBA00001282"/>
    </source>
</evidence>
<gene>
    <name evidence="7" type="primary">ispD</name>
    <name evidence="8" type="ORF">D5018_00045</name>
</gene>
<dbReference type="InterPro" id="IPR034683">
    <property type="entry name" value="IspD/TarI"/>
</dbReference>
<comment type="similarity">
    <text evidence="3 7">Belongs to the IspD/TarI cytidylyltransferase family. IspD subfamily.</text>
</comment>
<accession>A0A3L8Q1L9</accession>
<feature type="site" description="Positions MEP for the nucleophilic attack" evidence="7">
    <location>
        <position position="160"/>
    </location>
</feature>
<keyword evidence="5 7" id="KW-0548">Nucleotidyltransferase</keyword>
<dbReference type="InterPro" id="IPR018294">
    <property type="entry name" value="ISPD_synthase_CS"/>
</dbReference>
<evidence type="ECO:0000256" key="5">
    <source>
        <dbReference type="ARBA" id="ARBA00022695"/>
    </source>
</evidence>
<organism evidence="8 9">
    <name type="scientific">Parashewanella curva</name>
    <dbReference type="NCBI Taxonomy" id="2338552"/>
    <lineage>
        <taxon>Bacteria</taxon>
        <taxon>Pseudomonadati</taxon>
        <taxon>Pseudomonadota</taxon>
        <taxon>Gammaproteobacteria</taxon>
        <taxon>Alteromonadales</taxon>
        <taxon>Shewanellaceae</taxon>
        <taxon>Parashewanella</taxon>
    </lineage>
</organism>
<dbReference type="SUPFAM" id="SSF53448">
    <property type="entry name" value="Nucleotide-diphospho-sugar transferases"/>
    <property type="match status" value="1"/>
</dbReference>
<comment type="catalytic activity">
    <reaction evidence="1 7">
        <text>2-C-methyl-D-erythritol 4-phosphate + CTP + H(+) = 4-CDP-2-C-methyl-D-erythritol + diphosphate</text>
        <dbReference type="Rhea" id="RHEA:13429"/>
        <dbReference type="ChEBI" id="CHEBI:15378"/>
        <dbReference type="ChEBI" id="CHEBI:33019"/>
        <dbReference type="ChEBI" id="CHEBI:37563"/>
        <dbReference type="ChEBI" id="CHEBI:57823"/>
        <dbReference type="ChEBI" id="CHEBI:58262"/>
        <dbReference type="EC" id="2.7.7.60"/>
    </reaction>
</comment>
<dbReference type="InterPro" id="IPR001228">
    <property type="entry name" value="IspD"/>
</dbReference>
<dbReference type="PROSITE" id="PS01295">
    <property type="entry name" value="ISPD"/>
    <property type="match status" value="1"/>
</dbReference>
<dbReference type="Pfam" id="PF01128">
    <property type="entry name" value="IspD"/>
    <property type="match status" value="1"/>
</dbReference>
<dbReference type="AlphaFoldDB" id="A0A3L8Q1L9"/>
<comment type="caution">
    <text evidence="8">The sequence shown here is derived from an EMBL/GenBank/DDBJ whole genome shotgun (WGS) entry which is preliminary data.</text>
</comment>
<name>A0A3L8Q1L9_9GAMM</name>
<evidence type="ECO:0000256" key="2">
    <source>
        <dbReference type="ARBA" id="ARBA00004787"/>
    </source>
</evidence>